<evidence type="ECO:0000259" key="1">
    <source>
        <dbReference type="PROSITE" id="PS51677"/>
    </source>
</evidence>
<dbReference type="EMBL" id="BMOS01000022">
    <property type="protein sequence ID" value="GGN62242.1"/>
    <property type="molecule type" value="Genomic_DNA"/>
</dbReference>
<dbReference type="Gene3D" id="3.20.20.370">
    <property type="entry name" value="Glycoside hydrolase/deacetylase"/>
    <property type="match status" value="1"/>
</dbReference>
<dbReference type="PANTHER" id="PTHR10587">
    <property type="entry name" value="GLYCOSYL TRANSFERASE-RELATED"/>
    <property type="match status" value="1"/>
</dbReference>
<dbReference type="PROSITE" id="PS51677">
    <property type="entry name" value="NODB"/>
    <property type="match status" value="1"/>
</dbReference>
<keyword evidence="3" id="KW-1185">Reference proteome</keyword>
<comment type="caution">
    <text evidence="2">The sequence shown here is derived from an EMBL/GenBank/DDBJ whole genome shotgun (WGS) entry which is preliminary data.</text>
</comment>
<dbReference type="InterPro" id="IPR014132">
    <property type="entry name" value="PdaB-like"/>
</dbReference>
<proteinExistence type="predicted"/>
<dbReference type="Proteomes" id="UP000624041">
    <property type="component" value="Unassembled WGS sequence"/>
</dbReference>
<dbReference type="PANTHER" id="PTHR10587:SF128">
    <property type="entry name" value="POLYSACCHARIDE DEACETYLASE PDAB-RELATED"/>
    <property type="match status" value="1"/>
</dbReference>
<sequence length="250" mass="28391">MDHFYVFSFKKRRRYFTLSLVLLLAAGFFIFQSNILGSNASDEVALTKGSVEEPNIALTFNISWGEEKVHDILDTLKQEEVQATFFLSGEWAERHPAIVEKITEDGHEIGILGYRYKSYVEQDLEEVRRDLFLAQEAFEKLGFEDINLLRTPSGRFNEEILDLAESMGFEVVHWNINPNDWKNPGTENIVDVVMNDTTNGDIILLHASDRVKQTASALETILPGLKSKGLNFVPISELISQAHADIELIE</sequence>
<protein>
    <submittedName>
        <fullName evidence="2">Chitooligosaccharide deacetylase</fullName>
    </submittedName>
</protein>
<accession>A0A917Y2E7</accession>
<dbReference type="SUPFAM" id="SSF88713">
    <property type="entry name" value="Glycoside hydrolase/deacetylase"/>
    <property type="match status" value="1"/>
</dbReference>
<evidence type="ECO:0000313" key="3">
    <source>
        <dbReference type="Proteomes" id="UP000624041"/>
    </source>
</evidence>
<gene>
    <name evidence="2" type="ORF">GCM10007971_28010</name>
</gene>
<dbReference type="InterPro" id="IPR050248">
    <property type="entry name" value="Polysacc_deacetylase_ArnD"/>
</dbReference>
<evidence type="ECO:0000313" key="2">
    <source>
        <dbReference type="EMBL" id="GGN62242.1"/>
    </source>
</evidence>
<reference evidence="2" key="2">
    <citation type="submission" date="2020-09" db="EMBL/GenBank/DDBJ databases">
        <authorList>
            <person name="Sun Q."/>
            <person name="Ohkuma M."/>
        </authorList>
    </citation>
    <scope>NUCLEOTIDE SEQUENCE</scope>
    <source>
        <strain evidence="2">JCM 17251</strain>
    </source>
</reference>
<dbReference type="NCBIfam" id="TIGR02764">
    <property type="entry name" value="spore_ybaN_pdaB"/>
    <property type="match status" value="1"/>
</dbReference>
<dbReference type="RefSeq" id="WP_156857534.1">
    <property type="nucleotide sequence ID" value="NZ_BMOS01000022.1"/>
</dbReference>
<dbReference type="GO" id="GO:0016810">
    <property type="term" value="F:hydrolase activity, acting on carbon-nitrogen (but not peptide) bonds"/>
    <property type="evidence" value="ECO:0007669"/>
    <property type="project" value="InterPro"/>
</dbReference>
<reference evidence="2" key="1">
    <citation type="journal article" date="2014" name="Int. J. Syst. Evol. Microbiol.">
        <title>Complete genome sequence of Corynebacterium casei LMG S-19264T (=DSM 44701T), isolated from a smear-ripened cheese.</title>
        <authorList>
            <consortium name="US DOE Joint Genome Institute (JGI-PGF)"/>
            <person name="Walter F."/>
            <person name="Albersmeier A."/>
            <person name="Kalinowski J."/>
            <person name="Ruckert C."/>
        </authorList>
    </citation>
    <scope>NUCLEOTIDE SEQUENCE</scope>
    <source>
        <strain evidence="2">JCM 17251</strain>
    </source>
</reference>
<dbReference type="AlphaFoldDB" id="A0A917Y2E7"/>
<dbReference type="GO" id="GO:0016020">
    <property type="term" value="C:membrane"/>
    <property type="evidence" value="ECO:0007669"/>
    <property type="project" value="TreeGrafter"/>
</dbReference>
<dbReference type="GO" id="GO:0005975">
    <property type="term" value="P:carbohydrate metabolic process"/>
    <property type="evidence" value="ECO:0007669"/>
    <property type="project" value="InterPro"/>
</dbReference>
<dbReference type="InterPro" id="IPR011330">
    <property type="entry name" value="Glyco_hydro/deAcase_b/a-brl"/>
</dbReference>
<organism evidence="2 3">
    <name type="scientific">Oceanobacillus indicireducens</name>
    <dbReference type="NCBI Taxonomy" id="1004261"/>
    <lineage>
        <taxon>Bacteria</taxon>
        <taxon>Bacillati</taxon>
        <taxon>Bacillota</taxon>
        <taxon>Bacilli</taxon>
        <taxon>Bacillales</taxon>
        <taxon>Bacillaceae</taxon>
        <taxon>Oceanobacillus</taxon>
    </lineage>
</organism>
<name>A0A917Y2E7_9BACI</name>
<dbReference type="InterPro" id="IPR002509">
    <property type="entry name" value="NODB_dom"/>
</dbReference>
<feature type="domain" description="NodB homology" evidence="1">
    <location>
        <begin position="54"/>
        <end position="233"/>
    </location>
</feature>
<dbReference type="Pfam" id="PF01522">
    <property type="entry name" value="Polysacc_deac_1"/>
    <property type="match status" value="1"/>
</dbReference>